<name>A0A8B7NAL9_HYAAZ</name>
<dbReference type="Proteomes" id="UP000694843">
    <property type="component" value="Unplaced"/>
</dbReference>
<organism evidence="2 3">
    <name type="scientific">Hyalella azteca</name>
    <name type="common">Amphipod</name>
    <dbReference type="NCBI Taxonomy" id="294128"/>
    <lineage>
        <taxon>Eukaryota</taxon>
        <taxon>Metazoa</taxon>
        <taxon>Ecdysozoa</taxon>
        <taxon>Arthropoda</taxon>
        <taxon>Crustacea</taxon>
        <taxon>Multicrustacea</taxon>
        <taxon>Malacostraca</taxon>
        <taxon>Eumalacostraca</taxon>
        <taxon>Peracarida</taxon>
        <taxon>Amphipoda</taxon>
        <taxon>Senticaudata</taxon>
        <taxon>Talitrida</taxon>
        <taxon>Talitroidea</taxon>
        <taxon>Hyalellidae</taxon>
        <taxon>Hyalella</taxon>
    </lineage>
</organism>
<keyword evidence="2" id="KW-1185">Reference proteome</keyword>
<evidence type="ECO:0000256" key="1">
    <source>
        <dbReference type="SAM" id="MobiDB-lite"/>
    </source>
</evidence>
<feature type="region of interest" description="Disordered" evidence="1">
    <location>
        <begin position="1"/>
        <end position="22"/>
    </location>
</feature>
<dbReference type="OrthoDB" id="6381429at2759"/>
<dbReference type="AlphaFoldDB" id="A0A8B7NAL9"/>
<evidence type="ECO:0000313" key="2">
    <source>
        <dbReference type="Proteomes" id="UP000694843"/>
    </source>
</evidence>
<feature type="region of interest" description="Disordered" evidence="1">
    <location>
        <begin position="90"/>
        <end position="126"/>
    </location>
</feature>
<gene>
    <name evidence="3" type="primary">LOC108668019</name>
</gene>
<feature type="non-terminal residue" evidence="3">
    <location>
        <position position="148"/>
    </location>
</feature>
<sequence length="148" mass="15641">MNSHSLRTSSSYEVSGGNDDDMRVGVQIVDNSRSFLHDRSKVSGFGDVMGRMAATPTADGSSSDDQARCLLNRFLGAQVLLTGVESMMANGPGEARTSQTVTTKLSSSSSNARRSPKNAPVKEAAGETVLVNGVDISSEQDEQKLKSL</sequence>
<reference evidence="3" key="1">
    <citation type="submission" date="2025-08" db="UniProtKB">
        <authorList>
            <consortium name="RefSeq"/>
        </authorList>
    </citation>
    <scope>IDENTIFICATION</scope>
    <source>
        <tissue evidence="3">Whole organism</tissue>
    </source>
</reference>
<feature type="compositionally biased region" description="Low complexity" evidence="1">
    <location>
        <begin position="97"/>
        <end position="110"/>
    </location>
</feature>
<dbReference type="GeneID" id="108668019"/>
<protein>
    <submittedName>
        <fullName evidence="3">Uncharacterized protein LOC108668019</fullName>
    </submittedName>
</protein>
<dbReference type="KEGG" id="hazt:108668019"/>
<proteinExistence type="predicted"/>
<dbReference type="RefSeq" id="XP_018010633.1">
    <property type="nucleotide sequence ID" value="XM_018155144.2"/>
</dbReference>
<feature type="compositionally biased region" description="Polar residues" evidence="1">
    <location>
        <begin position="1"/>
        <end position="13"/>
    </location>
</feature>
<evidence type="ECO:0000313" key="3">
    <source>
        <dbReference type="RefSeq" id="XP_018010633.1"/>
    </source>
</evidence>
<accession>A0A8B7NAL9</accession>